<reference evidence="1" key="1">
    <citation type="journal article" date="2020" name="Nature">
        <title>Giant virus diversity and host interactions through global metagenomics.</title>
        <authorList>
            <person name="Schulz F."/>
            <person name="Roux S."/>
            <person name="Paez-Espino D."/>
            <person name="Jungbluth S."/>
            <person name="Walsh D.A."/>
            <person name="Denef V.J."/>
            <person name="McMahon K.D."/>
            <person name="Konstantinidis K.T."/>
            <person name="Eloe-Fadrosh E.A."/>
            <person name="Kyrpides N.C."/>
            <person name="Woyke T."/>
        </authorList>
    </citation>
    <scope>NUCLEOTIDE SEQUENCE</scope>
    <source>
        <strain evidence="1">GVMAG-S-ERX556101-89</strain>
    </source>
</reference>
<name>A0A6C0F9E1_9ZZZZ</name>
<proteinExistence type="predicted"/>
<dbReference type="AlphaFoldDB" id="A0A6C0F9E1"/>
<sequence length="53" mass="5874">MIRPGQGWASNMAGQSCACCQEMDKSQVFKKEVIFAIKVFVALKILKINGILE</sequence>
<dbReference type="PROSITE" id="PS51257">
    <property type="entry name" value="PROKAR_LIPOPROTEIN"/>
    <property type="match status" value="1"/>
</dbReference>
<organism evidence="1">
    <name type="scientific">viral metagenome</name>
    <dbReference type="NCBI Taxonomy" id="1070528"/>
    <lineage>
        <taxon>unclassified sequences</taxon>
        <taxon>metagenomes</taxon>
        <taxon>organismal metagenomes</taxon>
    </lineage>
</organism>
<evidence type="ECO:0000313" key="1">
    <source>
        <dbReference type="EMBL" id="QHT38467.1"/>
    </source>
</evidence>
<protein>
    <submittedName>
        <fullName evidence="1">Uncharacterized protein</fullName>
    </submittedName>
</protein>
<dbReference type="EMBL" id="MN738830">
    <property type="protein sequence ID" value="QHT38467.1"/>
    <property type="molecule type" value="Genomic_DNA"/>
</dbReference>
<accession>A0A6C0F9E1</accession>